<accession>A0A9P7VBX4</accession>
<dbReference type="Proteomes" id="UP000790833">
    <property type="component" value="Unassembled WGS sequence"/>
</dbReference>
<dbReference type="InterPro" id="IPR012917">
    <property type="entry name" value="DUF3294"/>
</dbReference>
<dbReference type="GeneID" id="66117103"/>
<dbReference type="EMBL" id="JAHMUF010000004">
    <property type="protein sequence ID" value="KAG7195203.1"/>
    <property type="molecule type" value="Genomic_DNA"/>
</dbReference>
<reference evidence="1" key="1">
    <citation type="submission" date="2021-03" db="EMBL/GenBank/DDBJ databases">
        <authorList>
            <person name="Palmer J.M."/>
        </authorList>
    </citation>
    <scope>NUCLEOTIDE SEQUENCE</scope>
    <source>
        <strain evidence="1">ARV_011</strain>
    </source>
</reference>
<proteinExistence type="predicted"/>
<comment type="caution">
    <text evidence="1">The sequence shown here is derived from an EMBL/GenBank/DDBJ whole genome shotgun (WGS) entry which is preliminary data.</text>
</comment>
<evidence type="ECO:0000313" key="2">
    <source>
        <dbReference type="Proteomes" id="UP000790833"/>
    </source>
</evidence>
<dbReference type="RefSeq" id="XP_043050750.1">
    <property type="nucleotide sequence ID" value="XM_043194426.1"/>
</dbReference>
<dbReference type="AlphaFoldDB" id="A0A9P7VBX4"/>
<gene>
    <name evidence="1" type="ORF">KQ657_003729</name>
</gene>
<keyword evidence="2" id="KW-1185">Reference proteome</keyword>
<sequence>MKLNGGFSLELTTHSPKIDRIMGEVTLEQLNEQVQALTHLCQKQSKIIASTGQQLLELQKQRLKEIDTTPDLSKIDFDDFVTNDDLVGLVAELQGQLEQLDERLIRRTFNSSSKTIIAPLINQDGELPEKLLFPATISELESIEKFALVLLAEFYDLTLIDETIPFDKRVEAVTDEKEIDLFNLLAQYLGLGVRRGSPEW</sequence>
<dbReference type="Pfam" id="PF07957">
    <property type="entry name" value="DUF3294"/>
    <property type="match status" value="1"/>
</dbReference>
<evidence type="ECO:0000313" key="1">
    <source>
        <dbReference type="EMBL" id="KAG7195203.1"/>
    </source>
</evidence>
<protein>
    <submittedName>
        <fullName evidence="1">Uncharacterized protein</fullName>
    </submittedName>
</protein>
<organism evidence="1 2">
    <name type="scientific">Scheffersomyces spartinae</name>
    <dbReference type="NCBI Taxonomy" id="45513"/>
    <lineage>
        <taxon>Eukaryota</taxon>
        <taxon>Fungi</taxon>
        <taxon>Dikarya</taxon>
        <taxon>Ascomycota</taxon>
        <taxon>Saccharomycotina</taxon>
        <taxon>Pichiomycetes</taxon>
        <taxon>Debaryomycetaceae</taxon>
        <taxon>Scheffersomyces</taxon>
    </lineage>
</organism>
<dbReference type="OrthoDB" id="4076200at2759"/>
<name>A0A9P7VBX4_9ASCO</name>